<dbReference type="EMBL" id="JAUCMV010000005">
    <property type="protein sequence ID" value="KAK0397602.1"/>
    <property type="molecule type" value="Genomic_DNA"/>
</dbReference>
<feature type="coiled-coil region" evidence="2">
    <location>
        <begin position="41"/>
        <end position="142"/>
    </location>
</feature>
<protein>
    <recommendedName>
        <fullName evidence="3">Myosin tail domain-containing protein</fullName>
    </recommendedName>
</protein>
<organism evidence="4 5">
    <name type="scientific">Steinernema hermaphroditum</name>
    <dbReference type="NCBI Taxonomy" id="289476"/>
    <lineage>
        <taxon>Eukaryota</taxon>
        <taxon>Metazoa</taxon>
        <taxon>Ecdysozoa</taxon>
        <taxon>Nematoda</taxon>
        <taxon>Chromadorea</taxon>
        <taxon>Rhabditida</taxon>
        <taxon>Tylenchina</taxon>
        <taxon>Panagrolaimomorpha</taxon>
        <taxon>Strongyloidoidea</taxon>
        <taxon>Steinernematidae</taxon>
        <taxon>Steinernema</taxon>
    </lineage>
</organism>
<dbReference type="InterPro" id="IPR002928">
    <property type="entry name" value="Myosin_tail"/>
</dbReference>
<feature type="domain" description="Myosin tail" evidence="3">
    <location>
        <begin position="39"/>
        <end position="141"/>
    </location>
</feature>
<sequence>MSLRSFAEKVDNLVPMRSVVLNRRSQNWKKILIFWTKNVKYRKMQQNREDEKRALEASNRELRRKITEMEKKLADVTMLLEEERKNTENFQWQLERKNTRNRFLRRELDAAEEEASRERSKVRKLQREVEDLTEANEAFLRLTSMRM</sequence>
<dbReference type="Proteomes" id="UP001175271">
    <property type="component" value="Unassembled WGS sequence"/>
</dbReference>
<comment type="caution">
    <text evidence="4">The sequence shown here is derived from an EMBL/GenBank/DDBJ whole genome shotgun (WGS) entry which is preliminary data.</text>
</comment>
<keyword evidence="5" id="KW-1185">Reference proteome</keyword>
<gene>
    <name evidence="4" type="ORF">QR680_002187</name>
</gene>
<evidence type="ECO:0000259" key="3">
    <source>
        <dbReference type="Pfam" id="PF01576"/>
    </source>
</evidence>
<keyword evidence="1 2" id="KW-0175">Coiled coil</keyword>
<proteinExistence type="predicted"/>
<accession>A0AA39H4G5</accession>
<dbReference type="Gene3D" id="6.10.250.2420">
    <property type="match status" value="1"/>
</dbReference>
<evidence type="ECO:0000256" key="2">
    <source>
        <dbReference type="SAM" id="Coils"/>
    </source>
</evidence>
<reference evidence="4" key="1">
    <citation type="submission" date="2023-06" db="EMBL/GenBank/DDBJ databases">
        <title>Genomic analysis of the entomopathogenic nematode Steinernema hermaphroditum.</title>
        <authorList>
            <person name="Schwarz E.M."/>
            <person name="Heppert J.K."/>
            <person name="Baniya A."/>
            <person name="Schwartz H.T."/>
            <person name="Tan C.-H."/>
            <person name="Antoshechkin I."/>
            <person name="Sternberg P.W."/>
            <person name="Goodrich-Blair H."/>
            <person name="Dillman A.R."/>
        </authorList>
    </citation>
    <scope>NUCLEOTIDE SEQUENCE</scope>
    <source>
        <strain evidence="4">PS9179</strain>
        <tissue evidence="4">Whole animal</tissue>
    </source>
</reference>
<dbReference type="GO" id="GO:0016459">
    <property type="term" value="C:myosin complex"/>
    <property type="evidence" value="ECO:0007669"/>
    <property type="project" value="InterPro"/>
</dbReference>
<evidence type="ECO:0000313" key="4">
    <source>
        <dbReference type="EMBL" id="KAK0397602.1"/>
    </source>
</evidence>
<name>A0AA39H4G5_9BILA</name>
<dbReference type="Pfam" id="PF01576">
    <property type="entry name" value="Myosin_tail_1"/>
    <property type="match status" value="1"/>
</dbReference>
<evidence type="ECO:0000256" key="1">
    <source>
        <dbReference type="ARBA" id="ARBA00023054"/>
    </source>
</evidence>
<dbReference type="AlphaFoldDB" id="A0AA39H4G5"/>
<evidence type="ECO:0000313" key="5">
    <source>
        <dbReference type="Proteomes" id="UP001175271"/>
    </source>
</evidence>